<comment type="caution">
    <text evidence="2">The sequence shown here is derived from an EMBL/GenBank/DDBJ whole genome shotgun (WGS) entry which is preliminary data.</text>
</comment>
<evidence type="ECO:0000259" key="1">
    <source>
        <dbReference type="Pfam" id="PF01636"/>
    </source>
</evidence>
<dbReference type="SUPFAM" id="SSF56112">
    <property type="entry name" value="Protein kinase-like (PK-like)"/>
    <property type="match status" value="1"/>
</dbReference>
<organism evidence="2 3">
    <name type="scientific">Xylanimonas oleitrophica</name>
    <dbReference type="NCBI Taxonomy" id="2607479"/>
    <lineage>
        <taxon>Bacteria</taxon>
        <taxon>Bacillati</taxon>
        <taxon>Actinomycetota</taxon>
        <taxon>Actinomycetes</taxon>
        <taxon>Micrococcales</taxon>
        <taxon>Promicromonosporaceae</taxon>
        <taxon>Xylanimonas</taxon>
    </lineage>
</organism>
<proteinExistence type="predicted"/>
<dbReference type="PANTHER" id="PTHR21310">
    <property type="entry name" value="AMINOGLYCOSIDE PHOSPHOTRANSFERASE-RELATED-RELATED"/>
    <property type="match status" value="1"/>
</dbReference>
<evidence type="ECO:0000313" key="2">
    <source>
        <dbReference type="EMBL" id="PZR53826.1"/>
    </source>
</evidence>
<dbReference type="Gene3D" id="3.90.1200.10">
    <property type="match status" value="1"/>
</dbReference>
<dbReference type="InterPro" id="IPR002575">
    <property type="entry name" value="Aminoglycoside_PTrfase"/>
</dbReference>
<dbReference type="CDD" id="cd05155">
    <property type="entry name" value="APH_ChoK_like_1"/>
    <property type="match status" value="1"/>
</dbReference>
<name>A0A2W5WZJ8_9MICO</name>
<keyword evidence="3" id="KW-1185">Reference proteome</keyword>
<dbReference type="Pfam" id="PF01636">
    <property type="entry name" value="APH"/>
    <property type="match status" value="1"/>
</dbReference>
<dbReference type="Gene3D" id="3.30.200.20">
    <property type="entry name" value="Phosphorylase Kinase, domain 1"/>
    <property type="match status" value="1"/>
</dbReference>
<accession>A0A2W5WZJ8</accession>
<dbReference type="EMBL" id="QKWH01000003">
    <property type="protein sequence ID" value="PZR53826.1"/>
    <property type="molecule type" value="Genomic_DNA"/>
</dbReference>
<dbReference type="RefSeq" id="WP_111250493.1">
    <property type="nucleotide sequence ID" value="NZ_QKWH01000003.1"/>
</dbReference>
<keyword evidence="2" id="KW-0808">Transferase</keyword>
<protein>
    <submittedName>
        <fullName evidence="2">Phosphotransferase</fullName>
    </submittedName>
</protein>
<feature type="domain" description="Aminoglycoside phosphotransferase" evidence="1">
    <location>
        <begin position="29"/>
        <end position="279"/>
    </location>
</feature>
<sequence>MRADLDVTAELAHALLVEQHPDLAHLPLRVAAHGWDNVMVRAGDDLVLRLPRRAAAAHLVEHERAALPRLVPFLATAAPGVSVPVPVRAGRPSPALGYPWTWSVTHWADGVAALATPVSRRSAWAAAFGTFLAALHRPVDGAPAPDNPLRGVPLDARPEARDPDVLAQRLELVPPALRGTAGQVWEAALSAAPWTGTPVWVHGDPHPGNVVVAPGSAGAPDRLAAVVDFGDVTSGDPASDLGALWLHFDAAGRAGCRAAIAAARGADWGAATWARARGWALVYATAMLSHPDEHPALVPVGEHGLAALLTDR</sequence>
<dbReference type="GO" id="GO:0016740">
    <property type="term" value="F:transferase activity"/>
    <property type="evidence" value="ECO:0007669"/>
    <property type="project" value="UniProtKB-KW"/>
</dbReference>
<evidence type="ECO:0000313" key="3">
    <source>
        <dbReference type="Proteomes" id="UP000248783"/>
    </source>
</evidence>
<dbReference type="InterPro" id="IPR011009">
    <property type="entry name" value="Kinase-like_dom_sf"/>
</dbReference>
<dbReference type="Proteomes" id="UP000248783">
    <property type="component" value="Unassembled WGS sequence"/>
</dbReference>
<dbReference type="PANTHER" id="PTHR21310:SF42">
    <property type="entry name" value="BIFUNCTIONAL AAC_APH"/>
    <property type="match status" value="1"/>
</dbReference>
<gene>
    <name evidence="2" type="ORF">DNL40_06855</name>
</gene>
<dbReference type="InterPro" id="IPR051678">
    <property type="entry name" value="AGP_Transferase"/>
</dbReference>
<dbReference type="AlphaFoldDB" id="A0A2W5WZJ8"/>
<reference evidence="2 3" key="1">
    <citation type="submission" date="2018-06" db="EMBL/GenBank/DDBJ databases">
        <title>Whole genome sequencing of a novel hydrocarbon degrading bacterial strain, PW21 isolated from oil contaminated produced water sample.</title>
        <authorList>
            <person name="Nagkirti P."/>
            <person name="Shaikh A."/>
            <person name="Gowdaman V."/>
            <person name="Engineer A.E."/>
            <person name="Dagar S."/>
            <person name="Dhakephalkar P.K."/>
        </authorList>
    </citation>
    <scope>NUCLEOTIDE SEQUENCE [LARGE SCALE GENOMIC DNA]</scope>
    <source>
        <strain evidence="2 3">PW21</strain>
    </source>
</reference>